<dbReference type="Proteomes" id="UP001590951">
    <property type="component" value="Unassembled WGS sequence"/>
</dbReference>
<evidence type="ECO:0000313" key="2">
    <source>
        <dbReference type="Proteomes" id="UP001590951"/>
    </source>
</evidence>
<gene>
    <name evidence="1" type="ORF">ABVK25_006380</name>
</gene>
<organism evidence="1 2">
    <name type="scientific">Lepraria finkii</name>
    <dbReference type="NCBI Taxonomy" id="1340010"/>
    <lineage>
        <taxon>Eukaryota</taxon>
        <taxon>Fungi</taxon>
        <taxon>Dikarya</taxon>
        <taxon>Ascomycota</taxon>
        <taxon>Pezizomycotina</taxon>
        <taxon>Lecanoromycetes</taxon>
        <taxon>OSLEUM clade</taxon>
        <taxon>Lecanoromycetidae</taxon>
        <taxon>Lecanorales</taxon>
        <taxon>Lecanorineae</taxon>
        <taxon>Stereocaulaceae</taxon>
        <taxon>Lepraria</taxon>
    </lineage>
</organism>
<accession>A0ABR4B942</accession>
<protein>
    <submittedName>
        <fullName evidence="1">Uncharacterized protein</fullName>
    </submittedName>
</protein>
<name>A0ABR4B942_9LECA</name>
<dbReference type="EMBL" id="JBHFEH010000021">
    <property type="protein sequence ID" value="KAL2053386.1"/>
    <property type="molecule type" value="Genomic_DNA"/>
</dbReference>
<evidence type="ECO:0000313" key="1">
    <source>
        <dbReference type="EMBL" id="KAL2053386.1"/>
    </source>
</evidence>
<keyword evidence="2" id="KW-1185">Reference proteome</keyword>
<reference evidence="1 2" key="1">
    <citation type="submission" date="2024-09" db="EMBL/GenBank/DDBJ databases">
        <title>Rethinking Asexuality: The Enigmatic Case of Functional Sexual Genes in Lepraria (Stereocaulaceae).</title>
        <authorList>
            <person name="Doellman M."/>
            <person name="Sun Y."/>
            <person name="Barcenas-Pena A."/>
            <person name="Lumbsch H.T."/>
            <person name="Grewe F."/>
        </authorList>
    </citation>
    <scope>NUCLEOTIDE SEQUENCE [LARGE SCALE GENOMIC DNA]</scope>
    <source>
        <strain evidence="1 2">Grewe 0041</strain>
    </source>
</reference>
<proteinExistence type="predicted"/>
<sequence>MQATHPEVHQAGSSFGSTLAFQSQILQGNFHGLTISQARSSRETPAIADDA</sequence>
<comment type="caution">
    <text evidence="1">The sequence shown here is derived from an EMBL/GenBank/DDBJ whole genome shotgun (WGS) entry which is preliminary data.</text>
</comment>